<evidence type="ECO:0000313" key="8">
    <source>
        <dbReference type="EMBL" id="MCA9377103.1"/>
    </source>
</evidence>
<keyword evidence="3 7" id="KW-0694">RNA-binding</keyword>
<reference evidence="8" key="2">
    <citation type="journal article" date="2021" name="Microbiome">
        <title>Successional dynamics and alternative stable states in a saline activated sludge microbial community over 9 years.</title>
        <authorList>
            <person name="Wang Y."/>
            <person name="Ye J."/>
            <person name="Ju F."/>
            <person name="Liu L."/>
            <person name="Boyd J.A."/>
            <person name="Deng Y."/>
            <person name="Parks D.H."/>
            <person name="Jiang X."/>
            <person name="Yin X."/>
            <person name="Woodcroft B.J."/>
            <person name="Tyson G.W."/>
            <person name="Hugenholtz P."/>
            <person name="Polz M.F."/>
            <person name="Zhang T."/>
        </authorList>
    </citation>
    <scope>NUCLEOTIDE SEQUENCE</scope>
    <source>
        <strain evidence="8">HKST-UBA17</strain>
    </source>
</reference>
<dbReference type="AlphaFoldDB" id="A0A955KXI1"/>
<sequence>MFDHTATVYKKIQSLYNLPEFSYIFDLMPNLQASIKDLRQSKKRTANNNRIRRRLKDSVKSYKKAIESGDAKTAEENLPRAQKMLDKAAKRGIIKKGTASRKKSLLSKKLNDLTAPDVKVTK</sequence>
<dbReference type="Pfam" id="PF01649">
    <property type="entry name" value="Ribosomal_S20p"/>
    <property type="match status" value="1"/>
</dbReference>
<reference evidence="8" key="1">
    <citation type="submission" date="2020-04" db="EMBL/GenBank/DDBJ databases">
        <authorList>
            <person name="Zhang T."/>
        </authorList>
    </citation>
    <scope>NUCLEOTIDE SEQUENCE</scope>
    <source>
        <strain evidence="8">HKST-UBA17</strain>
    </source>
</reference>
<keyword evidence="4 7" id="KW-0689">Ribosomal protein</keyword>
<protein>
    <recommendedName>
        <fullName evidence="6 7">Small ribosomal subunit protein bS20</fullName>
    </recommendedName>
</protein>
<dbReference type="PANTHER" id="PTHR33398:SF1">
    <property type="entry name" value="SMALL RIBOSOMAL SUBUNIT PROTEIN BS20C"/>
    <property type="match status" value="1"/>
</dbReference>
<evidence type="ECO:0000256" key="4">
    <source>
        <dbReference type="ARBA" id="ARBA00022980"/>
    </source>
</evidence>
<dbReference type="PANTHER" id="PTHR33398">
    <property type="entry name" value="30S RIBOSOMAL PROTEIN S20"/>
    <property type="match status" value="1"/>
</dbReference>
<evidence type="ECO:0000313" key="9">
    <source>
        <dbReference type="Proteomes" id="UP000741282"/>
    </source>
</evidence>
<keyword evidence="2 7" id="KW-0699">rRNA-binding</keyword>
<dbReference type="EMBL" id="JAGQLN010000017">
    <property type="protein sequence ID" value="MCA9377103.1"/>
    <property type="molecule type" value="Genomic_DNA"/>
</dbReference>
<dbReference type="InterPro" id="IPR002583">
    <property type="entry name" value="Ribosomal_bS20"/>
</dbReference>
<comment type="function">
    <text evidence="7">Binds directly to 16S ribosomal RNA.</text>
</comment>
<dbReference type="Proteomes" id="UP000741282">
    <property type="component" value="Unassembled WGS sequence"/>
</dbReference>
<dbReference type="GO" id="GO:0005829">
    <property type="term" value="C:cytosol"/>
    <property type="evidence" value="ECO:0007669"/>
    <property type="project" value="TreeGrafter"/>
</dbReference>
<dbReference type="GO" id="GO:0006412">
    <property type="term" value="P:translation"/>
    <property type="evidence" value="ECO:0007669"/>
    <property type="project" value="UniProtKB-UniRule"/>
</dbReference>
<evidence type="ECO:0000256" key="2">
    <source>
        <dbReference type="ARBA" id="ARBA00022730"/>
    </source>
</evidence>
<evidence type="ECO:0000256" key="6">
    <source>
        <dbReference type="ARBA" id="ARBA00035136"/>
    </source>
</evidence>
<dbReference type="NCBIfam" id="TIGR00029">
    <property type="entry name" value="S20"/>
    <property type="match status" value="1"/>
</dbReference>
<evidence type="ECO:0000256" key="1">
    <source>
        <dbReference type="ARBA" id="ARBA00007634"/>
    </source>
</evidence>
<dbReference type="GO" id="GO:0015935">
    <property type="term" value="C:small ribosomal subunit"/>
    <property type="evidence" value="ECO:0007669"/>
    <property type="project" value="TreeGrafter"/>
</dbReference>
<dbReference type="InterPro" id="IPR036510">
    <property type="entry name" value="Ribosomal_bS20_sf"/>
</dbReference>
<gene>
    <name evidence="7 8" type="primary">rpsT</name>
    <name evidence="8" type="ORF">KC685_04245</name>
</gene>
<dbReference type="Gene3D" id="1.20.58.110">
    <property type="entry name" value="Ribosomal protein S20"/>
    <property type="match status" value="1"/>
</dbReference>
<dbReference type="SUPFAM" id="SSF46992">
    <property type="entry name" value="Ribosomal protein S20"/>
    <property type="match status" value="1"/>
</dbReference>
<dbReference type="GO" id="GO:0070181">
    <property type="term" value="F:small ribosomal subunit rRNA binding"/>
    <property type="evidence" value="ECO:0007669"/>
    <property type="project" value="TreeGrafter"/>
</dbReference>
<dbReference type="GO" id="GO:0003735">
    <property type="term" value="F:structural constituent of ribosome"/>
    <property type="evidence" value="ECO:0007669"/>
    <property type="project" value="InterPro"/>
</dbReference>
<dbReference type="HAMAP" id="MF_00500">
    <property type="entry name" value="Ribosomal_bS20"/>
    <property type="match status" value="1"/>
</dbReference>
<comment type="caution">
    <text evidence="8">The sequence shown here is derived from an EMBL/GenBank/DDBJ whole genome shotgun (WGS) entry which is preliminary data.</text>
</comment>
<organism evidence="8 9">
    <name type="scientific">Candidatus Dojkabacteria bacterium</name>
    <dbReference type="NCBI Taxonomy" id="2099670"/>
    <lineage>
        <taxon>Bacteria</taxon>
        <taxon>Candidatus Dojkabacteria</taxon>
    </lineage>
</organism>
<keyword evidence="5 7" id="KW-0687">Ribonucleoprotein</keyword>
<evidence type="ECO:0000256" key="3">
    <source>
        <dbReference type="ARBA" id="ARBA00022884"/>
    </source>
</evidence>
<proteinExistence type="inferred from homology"/>
<evidence type="ECO:0000256" key="7">
    <source>
        <dbReference type="HAMAP-Rule" id="MF_00500"/>
    </source>
</evidence>
<name>A0A955KXI1_9BACT</name>
<comment type="similarity">
    <text evidence="1 7">Belongs to the bacterial ribosomal protein bS20 family.</text>
</comment>
<accession>A0A955KXI1</accession>
<evidence type="ECO:0000256" key="5">
    <source>
        <dbReference type="ARBA" id="ARBA00023274"/>
    </source>
</evidence>